<name>A0A640WJB7_9GAMM</name>
<organism evidence="1 2">
    <name type="scientific">Salinicola corii</name>
    <dbReference type="NCBI Taxonomy" id="2606937"/>
    <lineage>
        <taxon>Bacteria</taxon>
        <taxon>Pseudomonadati</taxon>
        <taxon>Pseudomonadota</taxon>
        <taxon>Gammaproteobacteria</taxon>
        <taxon>Oceanospirillales</taxon>
        <taxon>Halomonadaceae</taxon>
        <taxon>Salinicola</taxon>
    </lineage>
</organism>
<dbReference type="AlphaFoldDB" id="A0A640WJB7"/>
<reference evidence="1 2" key="1">
    <citation type="submission" date="2019-08" db="EMBL/GenBank/DDBJ databases">
        <title>Bioinformatics analysis of the strain L3 and L5.</title>
        <authorList>
            <person name="Li X."/>
        </authorList>
    </citation>
    <scope>NUCLEOTIDE SEQUENCE [LARGE SCALE GENOMIC DNA]</scope>
    <source>
        <strain evidence="1 2">L3</strain>
    </source>
</reference>
<protein>
    <submittedName>
        <fullName evidence="1">Uncharacterized protein</fullName>
    </submittedName>
</protein>
<dbReference type="EMBL" id="VTPX01000001">
    <property type="protein sequence ID" value="KAA0020746.1"/>
    <property type="molecule type" value="Genomic_DNA"/>
</dbReference>
<accession>A0A640WJB7</accession>
<keyword evidence="2" id="KW-1185">Reference proteome</keyword>
<dbReference type="Proteomes" id="UP000466024">
    <property type="component" value="Unassembled WGS sequence"/>
</dbReference>
<proteinExistence type="predicted"/>
<dbReference type="RefSeq" id="WP_149433866.1">
    <property type="nucleotide sequence ID" value="NZ_VTPX01000001.1"/>
</dbReference>
<comment type="caution">
    <text evidence="1">The sequence shown here is derived from an EMBL/GenBank/DDBJ whole genome shotgun (WGS) entry which is preliminary data.</text>
</comment>
<sequence length="201" mass="22096">MSDNRHPSRDALLRDGFGQLREQRGVSLESFAFTLNALVHAMAPAKSDKMPNLSSLGGLNAESMRTIESWRKRCERWVDGGTELPAWLEEPFVTALEEHGDTDTRVQLARRHGFMGVRRPALGDAPACAFAALGSVGRETGDVMGVVSEMLQDGVLDERDRQYGEQALTDIDDAVAALMSMRALIQERVMGARPALRSVNQ</sequence>
<evidence type="ECO:0000313" key="2">
    <source>
        <dbReference type="Proteomes" id="UP000466024"/>
    </source>
</evidence>
<evidence type="ECO:0000313" key="1">
    <source>
        <dbReference type="EMBL" id="KAA0020746.1"/>
    </source>
</evidence>
<gene>
    <name evidence="1" type="ORF">F0A16_02865</name>
</gene>